<dbReference type="SMART" id="SM00906">
    <property type="entry name" value="Fungal_trans"/>
    <property type="match status" value="1"/>
</dbReference>
<dbReference type="PROSITE" id="PS00463">
    <property type="entry name" value="ZN2_CY6_FUNGAL_1"/>
    <property type="match status" value="1"/>
</dbReference>
<keyword evidence="1" id="KW-0479">Metal-binding</keyword>
<name>A0A9P4IBL3_9PEZI</name>
<reference evidence="6" key="1">
    <citation type="journal article" date="2020" name="Stud. Mycol.">
        <title>101 Dothideomycetes genomes: a test case for predicting lifestyles and emergence of pathogens.</title>
        <authorList>
            <person name="Haridas S."/>
            <person name="Albert R."/>
            <person name="Binder M."/>
            <person name="Bloem J."/>
            <person name="Labutti K."/>
            <person name="Salamov A."/>
            <person name="Andreopoulos B."/>
            <person name="Baker S."/>
            <person name="Barry K."/>
            <person name="Bills G."/>
            <person name="Bluhm B."/>
            <person name="Cannon C."/>
            <person name="Castanera R."/>
            <person name="Culley D."/>
            <person name="Daum C."/>
            <person name="Ezra D."/>
            <person name="Gonzalez J."/>
            <person name="Henrissat B."/>
            <person name="Kuo A."/>
            <person name="Liang C."/>
            <person name="Lipzen A."/>
            <person name="Lutzoni F."/>
            <person name="Magnuson J."/>
            <person name="Mondo S."/>
            <person name="Nolan M."/>
            <person name="Ohm R."/>
            <person name="Pangilinan J."/>
            <person name="Park H.-J."/>
            <person name="Ramirez L."/>
            <person name="Alfaro M."/>
            <person name="Sun H."/>
            <person name="Tritt A."/>
            <person name="Yoshinaga Y."/>
            <person name="Zwiers L.-H."/>
            <person name="Turgeon B."/>
            <person name="Goodwin S."/>
            <person name="Spatafora J."/>
            <person name="Crous P."/>
            <person name="Grigoriev I."/>
        </authorList>
    </citation>
    <scope>NUCLEOTIDE SEQUENCE</scope>
    <source>
        <strain evidence="6">CBS 133067</strain>
    </source>
</reference>
<evidence type="ECO:0000256" key="3">
    <source>
        <dbReference type="SAM" id="MobiDB-lite"/>
    </source>
</evidence>
<sequence length="642" mass="70982">MPVSRRACDRCRAHKLKCQWLEEFASCAQCRKGNKPCAMPALPSPVNRTSKPSSEGIAVTSLPMSSGLRRNALPIAAPPSGHFEDRLKRLEDFMHELKSPPPAAADSYRHPQSQNDDFGSSAPPPTAQKRTYDQISTIDETAYRDTSMFRIGADDGSSMILNDPIFGQRSSYIYSRQLPSREAASLKRDRGPSHPGSMRLKNCAKGACYLPPPDEGSALLNEYLADFNSKIPLFHPEAIYTDVRNCYSGAADKTPLSWVLTYTTLGIAHRLRAMGLFAALDDTANADWYLNRCLAVLPDLLLEQPSLPLVQALLGVSVLLQSSHRSRRAALFVSTAMHMAQVLGYNEAEADLDKASSEHRQGLYVFWIAFFMDTAMGLRTTRPNAPKLADISVPPPRASSSDWWTSNSSVDDTAEWKLNVFALHASLALIQAEASEELFSVKARHRSADLTAIVFKSIISKLEIWRQTNPLAETDATSMLHSMYQSDAVHLIILEASYFETLYQIHAASVLGAFTRRLDVFLPNELRSAAGRICFGIYVDAQRLLTLAGLVPQGNVSITWITMHALIAALCTVLAYNIRRNGDSNAIVDTLDIAANMRLYKNILESLELAVSETNDPGLTSQVNVCRHLYGQIKDDEWLSQS</sequence>
<feature type="region of interest" description="Disordered" evidence="3">
    <location>
        <begin position="98"/>
        <end position="133"/>
    </location>
</feature>
<keyword evidence="4" id="KW-0472">Membrane</keyword>
<dbReference type="Gene3D" id="4.10.240.10">
    <property type="entry name" value="Zn(2)-C6 fungal-type DNA-binding domain"/>
    <property type="match status" value="1"/>
</dbReference>
<comment type="caution">
    <text evidence="6">The sequence shown here is derived from an EMBL/GenBank/DDBJ whole genome shotgun (WGS) entry which is preliminary data.</text>
</comment>
<dbReference type="GO" id="GO:0000981">
    <property type="term" value="F:DNA-binding transcription factor activity, RNA polymerase II-specific"/>
    <property type="evidence" value="ECO:0007669"/>
    <property type="project" value="InterPro"/>
</dbReference>
<evidence type="ECO:0000256" key="4">
    <source>
        <dbReference type="SAM" id="Phobius"/>
    </source>
</evidence>
<dbReference type="InterPro" id="IPR007219">
    <property type="entry name" value="XnlR_reg_dom"/>
</dbReference>
<evidence type="ECO:0000313" key="6">
    <source>
        <dbReference type="EMBL" id="KAF2096270.1"/>
    </source>
</evidence>
<evidence type="ECO:0000256" key="1">
    <source>
        <dbReference type="ARBA" id="ARBA00022723"/>
    </source>
</evidence>
<dbReference type="EMBL" id="ML978130">
    <property type="protein sequence ID" value="KAF2096270.1"/>
    <property type="molecule type" value="Genomic_DNA"/>
</dbReference>
<keyword evidence="4" id="KW-0812">Transmembrane</keyword>
<dbReference type="SUPFAM" id="SSF57701">
    <property type="entry name" value="Zn2/Cys6 DNA-binding domain"/>
    <property type="match status" value="1"/>
</dbReference>
<dbReference type="GO" id="GO:0006351">
    <property type="term" value="P:DNA-templated transcription"/>
    <property type="evidence" value="ECO:0007669"/>
    <property type="project" value="InterPro"/>
</dbReference>
<keyword evidence="2" id="KW-0539">Nucleus</keyword>
<dbReference type="CDD" id="cd00067">
    <property type="entry name" value="GAL4"/>
    <property type="match status" value="1"/>
</dbReference>
<proteinExistence type="predicted"/>
<dbReference type="OrthoDB" id="4116913at2759"/>
<dbReference type="PANTHER" id="PTHR46910">
    <property type="entry name" value="TRANSCRIPTION FACTOR PDR1"/>
    <property type="match status" value="1"/>
</dbReference>
<dbReference type="Pfam" id="PF00172">
    <property type="entry name" value="Zn_clus"/>
    <property type="match status" value="1"/>
</dbReference>
<evidence type="ECO:0000256" key="2">
    <source>
        <dbReference type="ARBA" id="ARBA00023242"/>
    </source>
</evidence>
<feature type="transmembrane region" description="Helical" evidence="4">
    <location>
        <begin position="558"/>
        <end position="578"/>
    </location>
</feature>
<evidence type="ECO:0000259" key="5">
    <source>
        <dbReference type="PROSITE" id="PS50048"/>
    </source>
</evidence>
<dbReference type="CDD" id="cd12148">
    <property type="entry name" value="fungal_TF_MHR"/>
    <property type="match status" value="1"/>
</dbReference>
<protein>
    <recommendedName>
        <fullName evidence="5">Zn(2)-C6 fungal-type domain-containing protein</fullName>
    </recommendedName>
</protein>
<dbReference type="Proteomes" id="UP000799772">
    <property type="component" value="Unassembled WGS sequence"/>
</dbReference>
<dbReference type="PANTHER" id="PTHR46910:SF39">
    <property type="entry name" value="ZN(II)2CYS6 TRANSCRIPTION FACTOR (EUROFUNG)"/>
    <property type="match status" value="1"/>
</dbReference>
<dbReference type="AlphaFoldDB" id="A0A9P4IBL3"/>
<dbReference type="Pfam" id="PF04082">
    <property type="entry name" value="Fungal_trans"/>
    <property type="match status" value="1"/>
</dbReference>
<dbReference type="InterPro" id="IPR036864">
    <property type="entry name" value="Zn2-C6_fun-type_DNA-bd_sf"/>
</dbReference>
<dbReference type="GO" id="GO:0003677">
    <property type="term" value="F:DNA binding"/>
    <property type="evidence" value="ECO:0007669"/>
    <property type="project" value="InterPro"/>
</dbReference>
<dbReference type="InterPro" id="IPR001138">
    <property type="entry name" value="Zn2Cys6_DnaBD"/>
</dbReference>
<keyword evidence="4" id="KW-1133">Transmembrane helix</keyword>
<accession>A0A9P4IBL3</accession>
<dbReference type="PROSITE" id="PS50048">
    <property type="entry name" value="ZN2_CY6_FUNGAL_2"/>
    <property type="match status" value="1"/>
</dbReference>
<organism evidence="6 7">
    <name type="scientific">Rhizodiscina lignyota</name>
    <dbReference type="NCBI Taxonomy" id="1504668"/>
    <lineage>
        <taxon>Eukaryota</taxon>
        <taxon>Fungi</taxon>
        <taxon>Dikarya</taxon>
        <taxon>Ascomycota</taxon>
        <taxon>Pezizomycotina</taxon>
        <taxon>Dothideomycetes</taxon>
        <taxon>Pleosporomycetidae</taxon>
        <taxon>Aulographales</taxon>
        <taxon>Rhizodiscinaceae</taxon>
        <taxon>Rhizodiscina</taxon>
    </lineage>
</organism>
<dbReference type="InterPro" id="IPR050987">
    <property type="entry name" value="AtrR-like"/>
</dbReference>
<dbReference type="GO" id="GO:0008270">
    <property type="term" value="F:zinc ion binding"/>
    <property type="evidence" value="ECO:0007669"/>
    <property type="project" value="InterPro"/>
</dbReference>
<feature type="domain" description="Zn(2)-C6 fungal-type" evidence="5">
    <location>
        <begin position="7"/>
        <end position="39"/>
    </location>
</feature>
<gene>
    <name evidence="6" type="ORF">NA57DRAFT_59327</name>
</gene>
<evidence type="ECO:0000313" key="7">
    <source>
        <dbReference type="Proteomes" id="UP000799772"/>
    </source>
</evidence>
<keyword evidence="7" id="KW-1185">Reference proteome</keyword>